<proteinExistence type="predicted"/>
<dbReference type="Proteomes" id="UP001347796">
    <property type="component" value="Unassembled WGS sequence"/>
</dbReference>
<dbReference type="EMBL" id="JAZGQO010000010">
    <property type="protein sequence ID" value="KAK6176355.1"/>
    <property type="molecule type" value="Genomic_DNA"/>
</dbReference>
<gene>
    <name evidence="1" type="ORF">SNE40_014655</name>
</gene>
<protein>
    <submittedName>
        <fullName evidence="1">Uncharacterized protein</fullName>
    </submittedName>
</protein>
<organism evidence="1 2">
    <name type="scientific">Patella caerulea</name>
    <name type="common">Rayed Mediterranean limpet</name>
    <dbReference type="NCBI Taxonomy" id="87958"/>
    <lineage>
        <taxon>Eukaryota</taxon>
        <taxon>Metazoa</taxon>
        <taxon>Spiralia</taxon>
        <taxon>Lophotrochozoa</taxon>
        <taxon>Mollusca</taxon>
        <taxon>Gastropoda</taxon>
        <taxon>Patellogastropoda</taxon>
        <taxon>Patelloidea</taxon>
        <taxon>Patellidae</taxon>
        <taxon>Patella</taxon>
    </lineage>
</organism>
<evidence type="ECO:0000313" key="2">
    <source>
        <dbReference type="Proteomes" id="UP001347796"/>
    </source>
</evidence>
<reference evidence="1 2" key="1">
    <citation type="submission" date="2024-01" db="EMBL/GenBank/DDBJ databases">
        <title>The genome of the rayed Mediterranean limpet Patella caerulea (Linnaeus, 1758).</title>
        <authorList>
            <person name="Anh-Thu Weber A."/>
            <person name="Halstead-Nussloch G."/>
        </authorList>
    </citation>
    <scope>NUCLEOTIDE SEQUENCE [LARGE SCALE GENOMIC DNA]</scope>
    <source>
        <strain evidence="1">AATW-2023a</strain>
        <tissue evidence="1">Whole specimen</tissue>
    </source>
</reference>
<dbReference type="AlphaFoldDB" id="A0AAN8PTR5"/>
<comment type="caution">
    <text evidence="1">The sequence shown here is derived from an EMBL/GenBank/DDBJ whole genome shotgun (WGS) entry which is preliminary data.</text>
</comment>
<name>A0AAN8PTR5_PATCE</name>
<sequence>MAEMDIFLLNQMMNNRNLNLYDLVSIATLNDEQEMRMGDDSAAIPAGSNSTDIDVETPPDVQEAESFSLGQTRTTINSNDPNEAIPEEIPSFACVVENTSALARNLLRRKNSLRATKFA</sequence>
<accession>A0AAN8PTR5</accession>
<keyword evidence="2" id="KW-1185">Reference proteome</keyword>
<evidence type="ECO:0000313" key="1">
    <source>
        <dbReference type="EMBL" id="KAK6176355.1"/>
    </source>
</evidence>